<proteinExistence type="predicted"/>
<accession>A0A195FCP9</accession>
<dbReference type="Proteomes" id="UP000078541">
    <property type="component" value="Unassembled WGS sequence"/>
</dbReference>
<reference evidence="1 2" key="1">
    <citation type="submission" date="2016-03" db="EMBL/GenBank/DDBJ databases">
        <title>Trachymyrmex septentrionalis WGS genome.</title>
        <authorList>
            <person name="Nygaard S."/>
            <person name="Hu H."/>
            <person name="Boomsma J."/>
            <person name="Zhang G."/>
        </authorList>
    </citation>
    <scope>NUCLEOTIDE SEQUENCE [LARGE SCALE GENOMIC DNA]</scope>
    <source>
        <strain evidence="1">Tsep2-gDNA-1</strain>
        <tissue evidence="1">Whole body</tissue>
    </source>
</reference>
<gene>
    <name evidence="1" type="ORF">ALC56_07601</name>
</gene>
<sequence length="340" mass="38607">MLLTSWYTLPLKDFRDRIDVISMERGKFATTSLLSSSRRKYDEDDKLNPGAVVPRRRLKQFAINFPRAEGNGAGQGTERGVAEQEGYRKDLEQGFWKESIRVPMFDAKHGDRRGIFARIVRECRERILAAIVFPENSLFSFSDTVNGGKPAASRIRTIGLCATLTIYYKTVPLCSRYVHCALTRISTPPFSSSSGNAHRECTTARHEISLRLAAAIHKAVLNTSLFHPGASLATPLITLGARKKPSPQLAVNRRDLPNRSRLFADKNLVIKIFDLNANGYFPLSRAEFFPSFSEYLQRKRTGSVSRQSITECTRNWFRKTRVYSRSPSLLFSVHIKYFFV</sequence>
<evidence type="ECO:0000313" key="2">
    <source>
        <dbReference type="Proteomes" id="UP000078541"/>
    </source>
</evidence>
<evidence type="ECO:0000313" key="1">
    <source>
        <dbReference type="EMBL" id="KYN37977.1"/>
    </source>
</evidence>
<keyword evidence="2" id="KW-1185">Reference proteome</keyword>
<protein>
    <submittedName>
        <fullName evidence="1">Uncharacterized protein</fullName>
    </submittedName>
</protein>
<dbReference type="AlphaFoldDB" id="A0A195FCP9"/>
<dbReference type="EMBL" id="KQ981685">
    <property type="protein sequence ID" value="KYN37977.1"/>
    <property type="molecule type" value="Genomic_DNA"/>
</dbReference>
<name>A0A195FCP9_9HYME</name>
<organism evidence="1 2">
    <name type="scientific">Trachymyrmex septentrionalis</name>
    <dbReference type="NCBI Taxonomy" id="34720"/>
    <lineage>
        <taxon>Eukaryota</taxon>
        <taxon>Metazoa</taxon>
        <taxon>Ecdysozoa</taxon>
        <taxon>Arthropoda</taxon>
        <taxon>Hexapoda</taxon>
        <taxon>Insecta</taxon>
        <taxon>Pterygota</taxon>
        <taxon>Neoptera</taxon>
        <taxon>Endopterygota</taxon>
        <taxon>Hymenoptera</taxon>
        <taxon>Apocrita</taxon>
        <taxon>Aculeata</taxon>
        <taxon>Formicoidea</taxon>
        <taxon>Formicidae</taxon>
        <taxon>Myrmicinae</taxon>
        <taxon>Trachymyrmex</taxon>
    </lineage>
</organism>